<dbReference type="NCBIfam" id="TIGR02550">
    <property type="entry name" value="flagell_flgL"/>
    <property type="match status" value="1"/>
</dbReference>
<keyword evidence="3" id="KW-0975">Bacterial flagellum</keyword>
<name>A0A558GS31_PAENT</name>
<comment type="subcellular location">
    <subcellularLocation>
        <location evidence="1">Bacterial flagellum</location>
    </subcellularLocation>
</comment>
<sequence length="295" mass="31025">MLNRVTNQMMSASAQRNLQSAQSRLAELQERAMTLKNISRPSDDPAGAAQAIAMRAQLSAAAQYGTNISDGNGWLAAADTALGQSTNILNRVRDLVVQASTGTLNSTAKEAIAVELEGLGKDLLTQANTQYLGRNVFAGSSDTVGAFTNTAPPSFVGPGGSSVERRVDAARTVRVDSDGAAIFGDGAGSVFALVSDVVADIRSGANPNARLAAIGERIKTVIDGRADVGMRQTRLGQAQDSLEGMKATLETQRARVEDTDLGKAVMDLKLQETNYQVALAVTAKVLQPTLMDFLR</sequence>
<evidence type="ECO:0000256" key="4">
    <source>
        <dbReference type="SAM" id="Coils"/>
    </source>
</evidence>
<comment type="similarity">
    <text evidence="2">Belongs to the bacterial flagellin family.</text>
</comment>
<evidence type="ECO:0000313" key="8">
    <source>
        <dbReference type="Proteomes" id="UP000316500"/>
    </source>
</evidence>
<evidence type="ECO:0000256" key="1">
    <source>
        <dbReference type="ARBA" id="ARBA00004365"/>
    </source>
</evidence>
<dbReference type="InterPro" id="IPR001492">
    <property type="entry name" value="Flagellin"/>
</dbReference>
<dbReference type="SUPFAM" id="SSF64518">
    <property type="entry name" value="Phase 1 flagellin"/>
    <property type="match status" value="1"/>
</dbReference>
<comment type="caution">
    <text evidence="7">The sequence shown here is derived from an EMBL/GenBank/DDBJ whole genome shotgun (WGS) entry which is preliminary data.</text>
</comment>
<dbReference type="Proteomes" id="UP000316500">
    <property type="component" value="Unassembled WGS sequence"/>
</dbReference>
<dbReference type="GO" id="GO:0009424">
    <property type="term" value="C:bacterial-type flagellum hook"/>
    <property type="evidence" value="ECO:0007669"/>
    <property type="project" value="InterPro"/>
</dbReference>
<evidence type="ECO:0000313" key="7">
    <source>
        <dbReference type="EMBL" id="TVU59691.1"/>
    </source>
</evidence>
<evidence type="ECO:0000256" key="2">
    <source>
        <dbReference type="ARBA" id="ARBA00005709"/>
    </source>
</evidence>
<feature type="coiled-coil region" evidence="4">
    <location>
        <begin position="11"/>
        <end position="38"/>
    </location>
</feature>
<keyword evidence="4" id="KW-0175">Coiled coil</keyword>
<dbReference type="Gene3D" id="1.20.1330.10">
    <property type="entry name" value="f41 fragment of flagellin, N-terminal domain"/>
    <property type="match status" value="1"/>
</dbReference>
<dbReference type="OrthoDB" id="9758307at2"/>
<dbReference type="RefSeq" id="WP_144652529.1">
    <property type="nucleotide sequence ID" value="NZ_VNFK01000017.1"/>
</dbReference>
<keyword evidence="7" id="KW-0282">Flagellum</keyword>
<dbReference type="InterPro" id="IPR001029">
    <property type="entry name" value="Flagellin_N"/>
</dbReference>
<keyword evidence="7" id="KW-0969">Cilium</keyword>
<evidence type="ECO:0000259" key="5">
    <source>
        <dbReference type="Pfam" id="PF00669"/>
    </source>
</evidence>
<reference evidence="7 8" key="1">
    <citation type="submission" date="2019-07" db="EMBL/GenBank/DDBJ databases">
        <title>Diversity of Bacteria from Kongsfjorden, Arctic.</title>
        <authorList>
            <person name="Yu Y."/>
        </authorList>
    </citation>
    <scope>NUCLEOTIDE SEQUENCE [LARGE SCALE GENOMIC DNA]</scope>
    <source>
        <strain evidence="7 8">SM1928</strain>
    </source>
</reference>
<dbReference type="PANTHER" id="PTHR42792:SF1">
    <property type="entry name" value="FLAGELLAR HOOK-ASSOCIATED PROTEIN 3"/>
    <property type="match status" value="1"/>
</dbReference>
<gene>
    <name evidence="7" type="primary">flgL</name>
    <name evidence="7" type="ORF">FQP90_18490</name>
</gene>
<dbReference type="GO" id="GO:0005198">
    <property type="term" value="F:structural molecule activity"/>
    <property type="evidence" value="ECO:0007669"/>
    <property type="project" value="InterPro"/>
</dbReference>
<dbReference type="PANTHER" id="PTHR42792">
    <property type="entry name" value="FLAGELLIN"/>
    <property type="match status" value="1"/>
</dbReference>
<accession>A0A558GS31</accession>
<evidence type="ECO:0000256" key="3">
    <source>
        <dbReference type="ARBA" id="ARBA00023143"/>
    </source>
</evidence>
<feature type="domain" description="Flagellin N-terminal" evidence="5">
    <location>
        <begin position="6"/>
        <end position="141"/>
    </location>
</feature>
<dbReference type="GO" id="GO:0071973">
    <property type="term" value="P:bacterial-type flagellum-dependent cell motility"/>
    <property type="evidence" value="ECO:0007669"/>
    <property type="project" value="InterPro"/>
</dbReference>
<dbReference type="InterPro" id="IPR013384">
    <property type="entry name" value="Flagell_FlgL"/>
</dbReference>
<organism evidence="7 8">
    <name type="scientific">Paenarthrobacter nitroguajacolicus</name>
    <name type="common">Arthrobacter nitroguajacolicus</name>
    <dbReference type="NCBI Taxonomy" id="211146"/>
    <lineage>
        <taxon>Bacteria</taxon>
        <taxon>Bacillati</taxon>
        <taxon>Actinomycetota</taxon>
        <taxon>Actinomycetes</taxon>
        <taxon>Micrococcales</taxon>
        <taxon>Micrococcaceae</taxon>
        <taxon>Paenarthrobacter</taxon>
    </lineage>
</organism>
<dbReference type="Pfam" id="PF00669">
    <property type="entry name" value="Flagellin_N"/>
    <property type="match status" value="1"/>
</dbReference>
<evidence type="ECO:0000259" key="6">
    <source>
        <dbReference type="Pfam" id="PF00700"/>
    </source>
</evidence>
<dbReference type="AlphaFoldDB" id="A0A558GS31"/>
<dbReference type="InterPro" id="IPR046358">
    <property type="entry name" value="Flagellin_C"/>
</dbReference>
<proteinExistence type="inferred from homology"/>
<keyword evidence="7" id="KW-0966">Cell projection</keyword>
<dbReference type="Pfam" id="PF00700">
    <property type="entry name" value="Flagellin_C"/>
    <property type="match status" value="1"/>
</dbReference>
<feature type="domain" description="Flagellin C-terminal" evidence="6">
    <location>
        <begin position="211"/>
        <end position="290"/>
    </location>
</feature>
<dbReference type="EMBL" id="VNFK01000017">
    <property type="protein sequence ID" value="TVU59691.1"/>
    <property type="molecule type" value="Genomic_DNA"/>
</dbReference>
<protein>
    <submittedName>
        <fullName evidence="7">Flagellar hook-associated protein 3</fullName>
    </submittedName>
</protein>